<dbReference type="AlphaFoldDB" id="A0A060DBB0"/>
<dbReference type="PANTHER" id="PTHR11203">
    <property type="entry name" value="CLEAVAGE AND POLYADENYLATION SPECIFICITY FACTOR FAMILY MEMBER"/>
    <property type="match status" value="1"/>
</dbReference>
<dbReference type="InterPro" id="IPR036866">
    <property type="entry name" value="RibonucZ/Hydroxyglut_hydro"/>
</dbReference>
<keyword evidence="1" id="KW-0472">Membrane</keyword>
<dbReference type="Proteomes" id="UP000243670">
    <property type="component" value="Nucleomorph 3"/>
</dbReference>
<accession>A0A060DBB0</accession>
<reference evidence="2 3" key="1">
    <citation type="journal article" date="2014" name="BMC Genomics">
        <title>Nucleomorph and plastid genome sequences of the chlorarachniophyte Lotharella oceanica: convergent reductive evolution and frequent recombination in nucleomorph-bearing algae.</title>
        <authorList>
            <person name="Tanifuji G."/>
            <person name="Onodera N.T."/>
            <person name="Brown M.W."/>
            <person name="Curtis B.A."/>
            <person name="Roger A.J."/>
            <person name="Ka-Shu Wong G."/>
            <person name="Melkonian M."/>
            <person name="Archibald J.M."/>
        </authorList>
    </citation>
    <scope>NUCLEOTIDE SEQUENCE [LARGE SCALE GENOMIC DNA]</scope>
    <source>
        <strain evidence="2 3">CCMP622</strain>
    </source>
</reference>
<protein>
    <submittedName>
        <fullName evidence="2">mRNA end processing factor</fullName>
    </submittedName>
</protein>
<geneLocation type="nucleomorph" evidence="2"/>
<dbReference type="PANTHER" id="PTHR11203:SF37">
    <property type="entry name" value="INTEGRATOR COMPLEX SUBUNIT 11"/>
    <property type="match status" value="1"/>
</dbReference>
<dbReference type="EMBL" id="CP006629">
    <property type="protein sequence ID" value="AIB10002.1"/>
    <property type="molecule type" value="Genomic_DNA"/>
</dbReference>
<name>A0A060DBB0_9EUKA</name>
<dbReference type="Gene3D" id="3.40.50.10890">
    <property type="match status" value="1"/>
</dbReference>
<evidence type="ECO:0000313" key="3">
    <source>
        <dbReference type="Proteomes" id="UP000243670"/>
    </source>
</evidence>
<sequence length="538" mass="64234">MNTKKSFNRIKISFLGGAREIGRSCFFLNYKPFYIFLDTGAIKCFKKFRCLPSFPSKLNKNKKYLVFISHFHFDHTGSLPILINYTPCNFRIISKMLTKLLYFRNFRNFLLLFSNNLIIFEDLELSMEIFENTYIQENISNIKIYFINSGHVFGSSLIMIEHAKMKLIYTGDFNDSESFFYCNYTFRIQKINFLLIECTLNSLHFMKKKFKERLLFNKIKNIITIWNNFFFPIDNFSNFTVTVFTIIKMFLTGKIHSMKILVINKSTLKSINIIYKMLNYLASSIKKSCYLYLKNIKIFTYPNSFVFLKNNKYLFLFSQKLLINSKKINLNHIASLKNIIIFVTEYFDNSLIIKQISQSYKKNNYNINVNNKNQISLNIKLKLIKLFDYSHPSFLTFLETLILLNPKILFIVHCSLFKGFTMLREIEKIKRKYHFLHIILLPQFMQTYKNFILIEFNSSYIYFNLNMKKKNIIQFKKIKIHFYQCFTNIILNLSGFFGTSLFNINLITWVKIKNNILLNILIKILYNALLMILFLMSY</sequence>
<dbReference type="GO" id="GO:0004521">
    <property type="term" value="F:RNA endonuclease activity"/>
    <property type="evidence" value="ECO:0007669"/>
    <property type="project" value="TreeGrafter"/>
</dbReference>
<feature type="transmembrane region" description="Helical" evidence="1">
    <location>
        <begin position="516"/>
        <end position="536"/>
    </location>
</feature>
<keyword evidence="2" id="KW-0542">Nucleomorph</keyword>
<dbReference type="Gene3D" id="3.60.15.10">
    <property type="entry name" value="Ribonuclease Z/Hydroxyacylglutathione hydrolase-like"/>
    <property type="match status" value="1"/>
</dbReference>
<evidence type="ECO:0000313" key="2">
    <source>
        <dbReference type="EMBL" id="AIB10002.1"/>
    </source>
</evidence>
<keyword evidence="1" id="KW-0812">Transmembrane</keyword>
<keyword evidence="1" id="KW-1133">Transmembrane helix</keyword>
<dbReference type="SUPFAM" id="SSF56281">
    <property type="entry name" value="Metallo-hydrolase/oxidoreductase"/>
    <property type="match status" value="1"/>
</dbReference>
<evidence type="ECO:0000256" key="1">
    <source>
        <dbReference type="SAM" id="Phobius"/>
    </source>
</evidence>
<feature type="transmembrane region" description="Helical" evidence="1">
    <location>
        <begin position="486"/>
        <end position="510"/>
    </location>
</feature>
<dbReference type="InterPro" id="IPR050698">
    <property type="entry name" value="MBL"/>
</dbReference>
<organism evidence="2 3">
    <name type="scientific">Lotharella oceanica</name>
    <dbReference type="NCBI Taxonomy" id="641309"/>
    <lineage>
        <taxon>Eukaryota</taxon>
        <taxon>Sar</taxon>
        <taxon>Rhizaria</taxon>
        <taxon>Cercozoa</taxon>
        <taxon>Chlorarachniophyceae</taxon>
        <taxon>Lotharella</taxon>
    </lineage>
</organism>
<proteinExistence type="predicted"/>
<gene>
    <name evidence="2" type="primary">ysh1</name>
    <name evidence="2" type="ORF">M951_chr398</name>
</gene>